<sequence>MHYAKLTEARAMLERQLTLTDVKRYATLSHGSDEESLAVKALRDTLLDKLSSDEDLLFAALEQGLL</sequence>
<keyword evidence="2" id="KW-1185">Reference proteome</keyword>
<name>A0ABS5V0M5_9GAMM</name>
<dbReference type="RefSeq" id="WP_214505512.1">
    <property type="nucleotide sequence ID" value="NZ_JAHEPS010000001.1"/>
</dbReference>
<dbReference type="Proteomes" id="UP001195903">
    <property type="component" value="Unassembled WGS sequence"/>
</dbReference>
<protein>
    <submittedName>
        <fullName evidence="1">Uncharacterized protein</fullName>
    </submittedName>
</protein>
<accession>A0ABS5V0M5</accession>
<dbReference type="EMBL" id="JAHEPS010000001">
    <property type="protein sequence ID" value="MBT1443321.1"/>
    <property type="molecule type" value="Genomic_DNA"/>
</dbReference>
<evidence type="ECO:0000313" key="2">
    <source>
        <dbReference type="Proteomes" id="UP001195903"/>
    </source>
</evidence>
<reference evidence="1 2" key="1">
    <citation type="submission" date="2021-05" db="EMBL/GenBank/DDBJ databases">
        <title>Shewanella sp. JM162201.</title>
        <authorList>
            <person name="Xu S."/>
            <person name="Li A."/>
        </authorList>
    </citation>
    <scope>NUCLEOTIDE SEQUENCE [LARGE SCALE GENOMIC DNA]</scope>
    <source>
        <strain evidence="1 2">JM162201</strain>
    </source>
</reference>
<organism evidence="1 2">
    <name type="scientific">Shewanella jiangmenensis</name>
    <dbReference type="NCBI Taxonomy" id="2837387"/>
    <lineage>
        <taxon>Bacteria</taxon>
        <taxon>Pseudomonadati</taxon>
        <taxon>Pseudomonadota</taxon>
        <taxon>Gammaproteobacteria</taxon>
        <taxon>Alteromonadales</taxon>
        <taxon>Shewanellaceae</taxon>
        <taxon>Shewanella</taxon>
    </lineage>
</organism>
<gene>
    <name evidence="1" type="ORF">KJI95_02100</name>
</gene>
<proteinExistence type="predicted"/>
<comment type="caution">
    <text evidence="1">The sequence shown here is derived from an EMBL/GenBank/DDBJ whole genome shotgun (WGS) entry which is preliminary data.</text>
</comment>
<evidence type="ECO:0000313" key="1">
    <source>
        <dbReference type="EMBL" id="MBT1443321.1"/>
    </source>
</evidence>